<evidence type="ECO:0000256" key="1">
    <source>
        <dbReference type="SAM" id="Phobius"/>
    </source>
</evidence>
<keyword evidence="1" id="KW-1133">Transmembrane helix</keyword>
<comment type="caution">
    <text evidence="2">The sequence shown here is derived from an EMBL/GenBank/DDBJ whole genome shotgun (WGS) entry which is preliminary data.</text>
</comment>
<keyword evidence="3" id="KW-1185">Reference proteome</keyword>
<evidence type="ECO:0000313" key="2">
    <source>
        <dbReference type="EMBL" id="RHZ52569.1"/>
    </source>
</evidence>
<dbReference type="Proteomes" id="UP000266861">
    <property type="component" value="Unassembled WGS sequence"/>
</dbReference>
<protein>
    <submittedName>
        <fullName evidence="2">Uncharacterized protein</fullName>
    </submittedName>
</protein>
<accession>A0A397GQG8</accession>
<name>A0A397GQG8_9GLOM</name>
<reference evidence="2 3" key="1">
    <citation type="submission" date="2018-08" db="EMBL/GenBank/DDBJ databases">
        <title>Genome and evolution of the arbuscular mycorrhizal fungus Diversispora epigaea (formerly Glomus versiforme) and its bacterial endosymbionts.</title>
        <authorList>
            <person name="Sun X."/>
            <person name="Fei Z."/>
            <person name="Harrison M."/>
        </authorList>
    </citation>
    <scope>NUCLEOTIDE SEQUENCE [LARGE SCALE GENOMIC DNA]</scope>
    <source>
        <strain evidence="2 3">IT104</strain>
    </source>
</reference>
<dbReference type="EMBL" id="PQFF01000402">
    <property type="protein sequence ID" value="RHZ52569.1"/>
    <property type="molecule type" value="Genomic_DNA"/>
</dbReference>
<organism evidence="2 3">
    <name type="scientific">Diversispora epigaea</name>
    <dbReference type="NCBI Taxonomy" id="1348612"/>
    <lineage>
        <taxon>Eukaryota</taxon>
        <taxon>Fungi</taxon>
        <taxon>Fungi incertae sedis</taxon>
        <taxon>Mucoromycota</taxon>
        <taxon>Glomeromycotina</taxon>
        <taxon>Glomeromycetes</taxon>
        <taxon>Diversisporales</taxon>
        <taxon>Diversisporaceae</taxon>
        <taxon>Diversispora</taxon>
    </lineage>
</organism>
<keyword evidence="1" id="KW-0472">Membrane</keyword>
<feature type="transmembrane region" description="Helical" evidence="1">
    <location>
        <begin position="21"/>
        <end position="43"/>
    </location>
</feature>
<gene>
    <name evidence="2" type="ORF">Glove_460g6</name>
</gene>
<dbReference type="AlphaFoldDB" id="A0A397GQG8"/>
<sequence>MILYFKKIYLQPLQREYQIHLVFSVIDSHCTLAFVYILSFNFLQVCNQVKIPTTEIQTLNNILNQFSLQYHPNISKPTLVWWLT</sequence>
<evidence type="ECO:0000313" key="3">
    <source>
        <dbReference type="Proteomes" id="UP000266861"/>
    </source>
</evidence>
<keyword evidence="1" id="KW-0812">Transmembrane</keyword>
<proteinExistence type="predicted"/>